<dbReference type="AlphaFoldDB" id="A0A0A8YXD3"/>
<proteinExistence type="predicted"/>
<reference evidence="1" key="1">
    <citation type="submission" date="2014-09" db="EMBL/GenBank/DDBJ databases">
        <authorList>
            <person name="Magalhaes I.L.F."/>
            <person name="Oliveira U."/>
            <person name="Santos F.R."/>
            <person name="Vidigal T.H.D.A."/>
            <person name="Brescovit A.D."/>
            <person name="Santos A.J."/>
        </authorList>
    </citation>
    <scope>NUCLEOTIDE SEQUENCE</scope>
    <source>
        <tissue evidence="1">Shoot tissue taken approximately 20 cm above the soil surface</tissue>
    </source>
</reference>
<sequence length="57" mass="6601">MVWWYTGALQFVRIRAIPGPQHAYLVFLAFGTRNLINLTSMNHISKGKLQSYFSLSR</sequence>
<reference evidence="1" key="2">
    <citation type="journal article" date="2015" name="Data Brief">
        <title>Shoot transcriptome of the giant reed, Arundo donax.</title>
        <authorList>
            <person name="Barrero R.A."/>
            <person name="Guerrero F.D."/>
            <person name="Moolhuijzen P."/>
            <person name="Goolsby J.A."/>
            <person name="Tidwell J."/>
            <person name="Bellgard S.E."/>
            <person name="Bellgard M.I."/>
        </authorList>
    </citation>
    <scope>NUCLEOTIDE SEQUENCE</scope>
    <source>
        <tissue evidence="1">Shoot tissue taken approximately 20 cm above the soil surface</tissue>
    </source>
</reference>
<name>A0A0A8YXD3_ARUDO</name>
<accession>A0A0A8YXD3</accession>
<dbReference type="EMBL" id="GBRH01266654">
    <property type="protein sequence ID" value="JAD31241.1"/>
    <property type="molecule type" value="Transcribed_RNA"/>
</dbReference>
<evidence type="ECO:0000313" key="1">
    <source>
        <dbReference type="EMBL" id="JAD31241.1"/>
    </source>
</evidence>
<organism evidence="1">
    <name type="scientific">Arundo donax</name>
    <name type="common">Giant reed</name>
    <name type="synonym">Donax arundinaceus</name>
    <dbReference type="NCBI Taxonomy" id="35708"/>
    <lineage>
        <taxon>Eukaryota</taxon>
        <taxon>Viridiplantae</taxon>
        <taxon>Streptophyta</taxon>
        <taxon>Embryophyta</taxon>
        <taxon>Tracheophyta</taxon>
        <taxon>Spermatophyta</taxon>
        <taxon>Magnoliopsida</taxon>
        <taxon>Liliopsida</taxon>
        <taxon>Poales</taxon>
        <taxon>Poaceae</taxon>
        <taxon>PACMAD clade</taxon>
        <taxon>Arundinoideae</taxon>
        <taxon>Arundineae</taxon>
        <taxon>Arundo</taxon>
    </lineage>
</organism>
<protein>
    <submittedName>
        <fullName evidence="1">Uncharacterized protein</fullName>
    </submittedName>
</protein>